<evidence type="ECO:0000313" key="1">
    <source>
        <dbReference type="EMBL" id="CAI2166436.1"/>
    </source>
</evidence>
<protein>
    <submittedName>
        <fullName evidence="1">1619_t:CDS:1</fullName>
    </submittedName>
</protein>
<keyword evidence="2" id="KW-1185">Reference proteome</keyword>
<sequence>MPPLQFRRFSTENVSLITSSLMEELVPIWISHEIFICDNQVNAQEEKLFSA</sequence>
<dbReference type="EMBL" id="CAMKVN010000304">
    <property type="protein sequence ID" value="CAI2166436.1"/>
    <property type="molecule type" value="Genomic_DNA"/>
</dbReference>
<dbReference type="Proteomes" id="UP001153678">
    <property type="component" value="Unassembled WGS sequence"/>
</dbReference>
<evidence type="ECO:0000313" key="2">
    <source>
        <dbReference type="Proteomes" id="UP001153678"/>
    </source>
</evidence>
<organism evidence="1 2">
    <name type="scientific">Funneliformis geosporum</name>
    <dbReference type="NCBI Taxonomy" id="1117311"/>
    <lineage>
        <taxon>Eukaryota</taxon>
        <taxon>Fungi</taxon>
        <taxon>Fungi incertae sedis</taxon>
        <taxon>Mucoromycota</taxon>
        <taxon>Glomeromycotina</taxon>
        <taxon>Glomeromycetes</taxon>
        <taxon>Glomerales</taxon>
        <taxon>Glomeraceae</taxon>
        <taxon>Funneliformis</taxon>
    </lineage>
</organism>
<proteinExistence type="predicted"/>
<reference evidence="1" key="1">
    <citation type="submission" date="2022-08" db="EMBL/GenBank/DDBJ databases">
        <authorList>
            <person name="Kallberg Y."/>
            <person name="Tangrot J."/>
            <person name="Rosling A."/>
        </authorList>
    </citation>
    <scope>NUCLEOTIDE SEQUENCE</scope>
    <source>
        <strain evidence="1">Wild A</strain>
    </source>
</reference>
<name>A0A9W4WVD2_9GLOM</name>
<comment type="caution">
    <text evidence="1">The sequence shown here is derived from an EMBL/GenBank/DDBJ whole genome shotgun (WGS) entry which is preliminary data.</text>
</comment>
<accession>A0A9W4WVD2</accession>
<dbReference type="AlphaFoldDB" id="A0A9W4WVD2"/>
<gene>
    <name evidence="1" type="ORF">FWILDA_LOCUS2572</name>
</gene>